<keyword evidence="2" id="KW-1185">Reference proteome</keyword>
<accession>A0A0V0RD02</accession>
<protein>
    <submittedName>
        <fullName evidence="1">Uncharacterized protein</fullName>
    </submittedName>
</protein>
<proteinExistence type="predicted"/>
<dbReference type="EMBL" id="JYDL01000461">
    <property type="protein sequence ID" value="KRX12371.1"/>
    <property type="molecule type" value="Genomic_DNA"/>
</dbReference>
<name>A0A0V0RD02_9BILA</name>
<evidence type="ECO:0000313" key="2">
    <source>
        <dbReference type="Proteomes" id="UP000054630"/>
    </source>
</evidence>
<dbReference type="OrthoDB" id="5928022at2759"/>
<sequence length="64" mass="7473">MMMFKSCHTIDEYICIMSGGLIFTFSKEIYPFVSDMMMFKSCHTIDEYICIMSGGLIFTFSNHF</sequence>
<dbReference type="AlphaFoldDB" id="A0A0V0RD02"/>
<organism evidence="1 2">
    <name type="scientific">Trichinella nelsoni</name>
    <dbReference type="NCBI Taxonomy" id="6336"/>
    <lineage>
        <taxon>Eukaryota</taxon>
        <taxon>Metazoa</taxon>
        <taxon>Ecdysozoa</taxon>
        <taxon>Nematoda</taxon>
        <taxon>Enoplea</taxon>
        <taxon>Dorylaimia</taxon>
        <taxon>Trichinellida</taxon>
        <taxon>Trichinellidae</taxon>
        <taxon>Trichinella</taxon>
    </lineage>
</organism>
<dbReference type="Proteomes" id="UP000054630">
    <property type="component" value="Unassembled WGS sequence"/>
</dbReference>
<comment type="caution">
    <text evidence="1">The sequence shown here is derived from an EMBL/GenBank/DDBJ whole genome shotgun (WGS) entry which is preliminary data.</text>
</comment>
<reference evidence="1 2" key="1">
    <citation type="submission" date="2015-01" db="EMBL/GenBank/DDBJ databases">
        <title>Evolution of Trichinella species and genotypes.</title>
        <authorList>
            <person name="Korhonen P.K."/>
            <person name="Edoardo P."/>
            <person name="Giuseppe L.R."/>
            <person name="Gasser R.B."/>
        </authorList>
    </citation>
    <scope>NUCLEOTIDE SEQUENCE [LARGE SCALE GENOMIC DNA]</scope>
    <source>
        <strain evidence="1">ISS37</strain>
    </source>
</reference>
<evidence type="ECO:0000313" key="1">
    <source>
        <dbReference type="EMBL" id="KRX12371.1"/>
    </source>
</evidence>
<gene>
    <name evidence="1" type="ORF">T07_5370</name>
</gene>